<name>A0A7K0KJJ0_9BACT</name>
<dbReference type="Proteomes" id="UP000438914">
    <property type="component" value="Unassembled WGS sequence"/>
</dbReference>
<keyword evidence="1" id="KW-0732">Signal</keyword>
<dbReference type="PANTHER" id="PTHR11102">
    <property type="entry name" value="SEL-1-LIKE PROTEIN"/>
    <property type="match status" value="1"/>
</dbReference>
<gene>
    <name evidence="2" type="ORF">FYJ73_13425</name>
</gene>
<feature type="signal peptide" evidence="1">
    <location>
        <begin position="1"/>
        <end position="24"/>
    </location>
</feature>
<evidence type="ECO:0000313" key="2">
    <source>
        <dbReference type="EMBL" id="MST85650.1"/>
    </source>
</evidence>
<dbReference type="Pfam" id="PF08238">
    <property type="entry name" value="Sel1"/>
    <property type="match status" value="3"/>
</dbReference>
<dbReference type="PANTHER" id="PTHR11102:SF160">
    <property type="entry name" value="ERAD-ASSOCIATED E3 UBIQUITIN-PROTEIN LIGASE COMPONENT HRD3"/>
    <property type="match status" value="1"/>
</dbReference>
<dbReference type="SMART" id="SM00671">
    <property type="entry name" value="SEL1"/>
    <property type="match status" value="3"/>
</dbReference>
<evidence type="ECO:0000313" key="3">
    <source>
        <dbReference type="Proteomes" id="UP000438914"/>
    </source>
</evidence>
<dbReference type="InterPro" id="IPR006597">
    <property type="entry name" value="Sel1-like"/>
</dbReference>
<proteinExistence type="predicted"/>
<protein>
    <submittedName>
        <fullName evidence="2">Sel1 repeat family protein</fullName>
    </submittedName>
</protein>
<dbReference type="EMBL" id="VUNG01000046">
    <property type="protein sequence ID" value="MST85650.1"/>
    <property type="molecule type" value="Genomic_DNA"/>
</dbReference>
<dbReference type="InterPro" id="IPR050767">
    <property type="entry name" value="Sel1_AlgK"/>
</dbReference>
<dbReference type="InterPro" id="IPR011990">
    <property type="entry name" value="TPR-like_helical_dom_sf"/>
</dbReference>
<dbReference type="PROSITE" id="PS51257">
    <property type="entry name" value="PROKAR_LIPOPROTEIN"/>
    <property type="match status" value="1"/>
</dbReference>
<sequence>MTDMKNLKSIFLLAIMFFACQAVLAQTDKGIEYYNNKDYANAVKCFQQAAEQGDAKSQNYMGECYYYGNGVTKNLQEAAKWYRKAAVQGNANAQNSLGYCYENGEGVEKNGEEAFFWYRKAAQQGDADGVISKFSCNIFKKNNI</sequence>
<organism evidence="2 3">
    <name type="scientific">Hallella mizrahii</name>
    <dbReference type="NCBI Taxonomy" id="2606637"/>
    <lineage>
        <taxon>Bacteria</taxon>
        <taxon>Pseudomonadati</taxon>
        <taxon>Bacteroidota</taxon>
        <taxon>Bacteroidia</taxon>
        <taxon>Bacteroidales</taxon>
        <taxon>Prevotellaceae</taxon>
        <taxon>Hallella</taxon>
    </lineage>
</organism>
<evidence type="ECO:0000256" key="1">
    <source>
        <dbReference type="SAM" id="SignalP"/>
    </source>
</evidence>
<dbReference type="SUPFAM" id="SSF81901">
    <property type="entry name" value="HCP-like"/>
    <property type="match status" value="1"/>
</dbReference>
<feature type="chain" id="PRO_5029894565" evidence="1">
    <location>
        <begin position="25"/>
        <end position="144"/>
    </location>
</feature>
<keyword evidence="3" id="KW-1185">Reference proteome</keyword>
<dbReference type="AlphaFoldDB" id="A0A7K0KJJ0"/>
<comment type="caution">
    <text evidence="2">The sequence shown here is derived from an EMBL/GenBank/DDBJ whole genome shotgun (WGS) entry which is preliminary data.</text>
</comment>
<dbReference type="Gene3D" id="1.25.40.10">
    <property type="entry name" value="Tetratricopeptide repeat domain"/>
    <property type="match status" value="1"/>
</dbReference>
<reference evidence="2 3" key="1">
    <citation type="submission" date="2019-08" db="EMBL/GenBank/DDBJ databases">
        <title>In-depth cultivation of the pig gut microbiome towards novel bacterial diversity and tailored functional studies.</title>
        <authorList>
            <person name="Wylensek D."/>
            <person name="Hitch T.C.A."/>
            <person name="Clavel T."/>
        </authorList>
    </citation>
    <scope>NUCLEOTIDE SEQUENCE [LARGE SCALE GENOMIC DNA]</scope>
    <source>
        <strain evidence="2 3">LKV-178-WT-2A</strain>
    </source>
</reference>
<accession>A0A7K0KJJ0</accession>